<proteinExistence type="predicted"/>
<dbReference type="WBParaSite" id="nRc.2.0.1.t09304-RA">
    <property type="protein sequence ID" value="nRc.2.0.1.t09304-RA"/>
    <property type="gene ID" value="nRc.2.0.1.g09304"/>
</dbReference>
<reference evidence="2" key="1">
    <citation type="submission" date="2022-11" db="UniProtKB">
        <authorList>
            <consortium name="WormBaseParasite"/>
        </authorList>
    </citation>
    <scope>IDENTIFICATION</scope>
</reference>
<accession>A0A915I7J4</accession>
<sequence>MLPLITISNLSTNQNSLMESLTRFRQRIKNGSKATGNPKNEGSGISSIELENFADHLTSLTKFSSALRNRPQVGSIIVTKKWPKRQALQDYMNHFRLLLIIFWFL</sequence>
<evidence type="ECO:0000313" key="1">
    <source>
        <dbReference type="Proteomes" id="UP000887565"/>
    </source>
</evidence>
<evidence type="ECO:0000313" key="2">
    <source>
        <dbReference type="WBParaSite" id="nRc.2.0.1.t09304-RA"/>
    </source>
</evidence>
<organism evidence="1 2">
    <name type="scientific">Romanomermis culicivorax</name>
    <name type="common">Nematode worm</name>
    <dbReference type="NCBI Taxonomy" id="13658"/>
    <lineage>
        <taxon>Eukaryota</taxon>
        <taxon>Metazoa</taxon>
        <taxon>Ecdysozoa</taxon>
        <taxon>Nematoda</taxon>
        <taxon>Enoplea</taxon>
        <taxon>Dorylaimia</taxon>
        <taxon>Mermithida</taxon>
        <taxon>Mermithoidea</taxon>
        <taxon>Mermithidae</taxon>
        <taxon>Romanomermis</taxon>
    </lineage>
</organism>
<protein>
    <submittedName>
        <fullName evidence="2">Uncharacterized protein</fullName>
    </submittedName>
</protein>
<dbReference type="AlphaFoldDB" id="A0A915I7J4"/>
<keyword evidence="1" id="KW-1185">Reference proteome</keyword>
<name>A0A915I7J4_ROMCU</name>
<dbReference type="Proteomes" id="UP000887565">
    <property type="component" value="Unplaced"/>
</dbReference>